<evidence type="ECO:0000256" key="5">
    <source>
        <dbReference type="ARBA" id="ARBA00022692"/>
    </source>
</evidence>
<name>H8GFU2_METAL</name>
<dbReference type="InterPro" id="IPR004563">
    <property type="entry name" value="Apolipo_AcylTrfase"/>
</dbReference>
<keyword evidence="12" id="KW-1185">Reference proteome</keyword>
<dbReference type="Proteomes" id="UP000005090">
    <property type="component" value="Chromosome"/>
</dbReference>
<dbReference type="SUPFAM" id="SSF56317">
    <property type="entry name" value="Carbon-nitrogen hydrolase"/>
    <property type="match status" value="1"/>
</dbReference>
<evidence type="ECO:0000256" key="8">
    <source>
        <dbReference type="ARBA" id="ARBA00023315"/>
    </source>
</evidence>
<dbReference type="AlphaFoldDB" id="H8GFU2"/>
<keyword evidence="6 9" id="KW-1133">Transmembrane helix</keyword>
<evidence type="ECO:0000259" key="10">
    <source>
        <dbReference type="PROSITE" id="PS50263"/>
    </source>
</evidence>
<dbReference type="GO" id="GO:0042158">
    <property type="term" value="P:lipoprotein biosynthetic process"/>
    <property type="evidence" value="ECO:0007669"/>
    <property type="project" value="UniProtKB-UniRule"/>
</dbReference>
<keyword evidence="11" id="KW-0449">Lipoprotein</keyword>
<dbReference type="Pfam" id="PF00795">
    <property type="entry name" value="CN_hydrolase"/>
    <property type="match status" value="1"/>
</dbReference>
<dbReference type="PANTHER" id="PTHR38686">
    <property type="entry name" value="APOLIPOPROTEIN N-ACYLTRANSFERASE"/>
    <property type="match status" value="1"/>
</dbReference>
<evidence type="ECO:0000256" key="3">
    <source>
        <dbReference type="ARBA" id="ARBA00022475"/>
    </source>
</evidence>
<dbReference type="EMBL" id="CM001475">
    <property type="protein sequence ID" value="EIC28693.1"/>
    <property type="molecule type" value="Genomic_DNA"/>
</dbReference>
<dbReference type="Pfam" id="PF20154">
    <property type="entry name" value="LNT_N"/>
    <property type="match status" value="1"/>
</dbReference>
<comment type="similarity">
    <text evidence="2 9">Belongs to the CN hydrolase family. Apolipoprotein N-acyltransferase subfamily.</text>
</comment>
<evidence type="ECO:0000256" key="4">
    <source>
        <dbReference type="ARBA" id="ARBA00022679"/>
    </source>
</evidence>
<evidence type="ECO:0000256" key="7">
    <source>
        <dbReference type="ARBA" id="ARBA00023136"/>
    </source>
</evidence>
<comment type="pathway">
    <text evidence="9">Protein modification; lipoprotein biosynthesis (N-acyl transfer).</text>
</comment>
<comment type="catalytic activity">
    <reaction evidence="9">
        <text>N-terminal S-1,2-diacyl-sn-glyceryl-L-cysteinyl-[lipoprotein] + a glycerophospholipid = N-acyl-S-1,2-diacyl-sn-glyceryl-L-cysteinyl-[lipoprotein] + a 2-acyl-sn-glycero-3-phospholipid + H(+)</text>
        <dbReference type="Rhea" id="RHEA:48228"/>
        <dbReference type="Rhea" id="RHEA-COMP:14681"/>
        <dbReference type="Rhea" id="RHEA-COMP:14684"/>
        <dbReference type="ChEBI" id="CHEBI:15378"/>
        <dbReference type="ChEBI" id="CHEBI:136912"/>
        <dbReference type="ChEBI" id="CHEBI:140656"/>
        <dbReference type="ChEBI" id="CHEBI:140657"/>
        <dbReference type="ChEBI" id="CHEBI:140660"/>
        <dbReference type="EC" id="2.3.1.269"/>
    </reaction>
</comment>
<feature type="transmembrane region" description="Helical" evidence="9">
    <location>
        <begin position="220"/>
        <end position="239"/>
    </location>
</feature>
<evidence type="ECO:0000256" key="6">
    <source>
        <dbReference type="ARBA" id="ARBA00022989"/>
    </source>
</evidence>
<feature type="domain" description="CN hydrolase" evidence="10">
    <location>
        <begin position="254"/>
        <end position="492"/>
    </location>
</feature>
<organism evidence="11 12">
    <name type="scientific">Methylomicrobium album BG8</name>
    <dbReference type="NCBI Taxonomy" id="686340"/>
    <lineage>
        <taxon>Bacteria</taxon>
        <taxon>Pseudomonadati</taxon>
        <taxon>Pseudomonadota</taxon>
        <taxon>Gammaproteobacteria</taxon>
        <taxon>Methylococcales</taxon>
        <taxon>Methylococcaceae</taxon>
        <taxon>Methylomicrobium</taxon>
    </lineage>
</organism>
<dbReference type="NCBIfam" id="TIGR00546">
    <property type="entry name" value="lnt"/>
    <property type="match status" value="1"/>
</dbReference>
<gene>
    <name evidence="9" type="primary">lnt</name>
    <name evidence="11" type="ORF">Metal_0869</name>
</gene>
<feature type="transmembrane region" description="Helical" evidence="9">
    <location>
        <begin position="189"/>
        <end position="213"/>
    </location>
</feature>
<feature type="transmembrane region" description="Helical" evidence="9">
    <location>
        <begin position="85"/>
        <end position="104"/>
    </location>
</feature>
<dbReference type="RefSeq" id="WP_005369959.1">
    <property type="nucleotide sequence ID" value="NZ_CM001475.1"/>
</dbReference>
<reference evidence="11 12" key="1">
    <citation type="journal article" date="2013" name="Genome Announc.">
        <title>Genome Sequence of the Obligate Gammaproteobacterial Methanotroph Methylomicrobium album Strain BG8.</title>
        <authorList>
            <person name="Kits K.D."/>
            <person name="Kalyuzhnaya M.G."/>
            <person name="Klotz M.G."/>
            <person name="Jetten M.S."/>
            <person name="Op den Camp H.J."/>
            <person name="Vuilleumier S."/>
            <person name="Bringel F."/>
            <person name="Dispirito A.A."/>
            <person name="Murrell J.C."/>
            <person name="Bruce D."/>
            <person name="Cheng J.F."/>
            <person name="Copeland A."/>
            <person name="Goodwin L."/>
            <person name="Hauser L."/>
            <person name="Lajus A."/>
            <person name="Land M.L."/>
            <person name="Lapidus A."/>
            <person name="Lucas S."/>
            <person name="Medigue C."/>
            <person name="Pitluck S."/>
            <person name="Woyke T."/>
            <person name="Zeytun A."/>
            <person name="Stein L.Y."/>
        </authorList>
    </citation>
    <scope>NUCLEOTIDE SEQUENCE [LARGE SCALE GENOMIC DNA]</scope>
    <source>
        <strain evidence="11 12">BG8</strain>
    </source>
</reference>
<evidence type="ECO:0000313" key="12">
    <source>
        <dbReference type="Proteomes" id="UP000005090"/>
    </source>
</evidence>
<comment type="subcellular location">
    <subcellularLocation>
        <location evidence="1 9">Cell membrane</location>
        <topology evidence="1 9">Multi-pass membrane protein</topology>
    </subcellularLocation>
</comment>
<keyword evidence="8 9" id="KW-0012">Acyltransferase</keyword>
<feature type="transmembrane region" description="Helical" evidence="9">
    <location>
        <begin position="116"/>
        <end position="138"/>
    </location>
</feature>
<dbReference type="GO" id="GO:0005886">
    <property type="term" value="C:plasma membrane"/>
    <property type="evidence" value="ECO:0007669"/>
    <property type="project" value="UniProtKB-SubCell"/>
</dbReference>
<feature type="transmembrane region" description="Helical" evidence="9">
    <location>
        <begin position="150"/>
        <end position="169"/>
    </location>
</feature>
<protein>
    <recommendedName>
        <fullName evidence="9">Apolipoprotein N-acyltransferase</fullName>
        <shortName evidence="9">ALP N-acyltransferase</shortName>
        <ecNumber evidence="9">2.3.1.269</ecNumber>
    </recommendedName>
</protein>
<evidence type="ECO:0000256" key="1">
    <source>
        <dbReference type="ARBA" id="ARBA00004651"/>
    </source>
</evidence>
<evidence type="ECO:0000256" key="9">
    <source>
        <dbReference type="HAMAP-Rule" id="MF_01148"/>
    </source>
</evidence>
<keyword evidence="4 9" id="KW-0808">Transferase</keyword>
<feature type="transmembrane region" description="Helical" evidence="9">
    <location>
        <begin position="506"/>
        <end position="522"/>
    </location>
</feature>
<dbReference type="eggNOG" id="COG0815">
    <property type="taxonomic scope" value="Bacteria"/>
</dbReference>
<keyword evidence="7 9" id="KW-0472">Membrane</keyword>
<dbReference type="HOGENOM" id="CLU_019563_3_0_6"/>
<dbReference type="InterPro" id="IPR045378">
    <property type="entry name" value="LNT_N"/>
</dbReference>
<evidence type="ECO:0000256" key="2">
    <source>
        <dbReference type="ARBA" id="ARBA00010065"/>
    </source>
</evidence>
<dbReference type="STRING" id="686340.Metal_0869"/>
<keyword evidence="5 9" id="KW-0812">Transmembrane</keyword>
<accession>H8GFU2</accession>
<proteinExistence type="inferred from homology"/>
<dbReference type="InterPro" id="IPR036526">
    <property type="entry name" value="C-N_Hydrolase_sf"/>
</dbReference>
<dbReference type="UniPathway" id="UPA00666"/>
<dbReference type="InterPro" id="IPR003010">
    <property type="entry name" value="C-N_Hydrolase"/>
</dbReference>
<dbReference type="GO" id="GO:0016410">
    <property type="term" value="F:N-acyltransferase activity"/>
    <property type="evidence" value="ECO:0007669"/>
    <property type="project" value="UniProtKB-UniRule"/>
</dbReference>
<feature type="transmembrane region" description="Helical" evidence="9">
    <location>
        <begin position="49"/>
        <end position="73"/>
    </location>
</feature>
<evidence type="ECO:0000313" key="11">
    <source>
        <dbReference type="EMBL" id="EIC28693.1"/>
    </source>
</evidence>
<dbReference type="PROSITE" id="PS50263">
    <property type="entry name" value="CN_HYDROLASE"/>
    <property type="match status" value="1"/>
</dbReference>
<comment type="function">
    <text evidence="9">Catalyzes the phospholipid dependent N-acylation of the N-terminal cysteine of apolipoprotein, the last step in lipoprotein maturation.</text>
</comment>
<dbReference type="EC" id="2.3.1.269" evidence="9"/>
<dbReference type="Gene3D" id="3.60.110.10">
    <property type="entry name" value="Carbon-nitrogen hydrolase"/>
    <property type="match status" value="1"/>
</dbReference>
<dbReference type="PANTHER" id="PTHR38686:SF1">
    <property type="entry name" value="APOLIPOPROTEIN N-ACYLTRANSFERASE"/>
    <property type="match status" value="1"/>
</dbReference>
<sequence>MTPIRLIIEFIRTHFSSQTQCIQPVRPLQKKRISPDNSLWDVLSFAAGIAYTLAFAPFDSYLAVFPALAYLFWSCMRLTPKRSLLRGYLFGLGQFGLGVSWVYISVHDYGGGGLFGSLFITGLFVGFWSAFPAIAVYMTAKLPGKQSSRLIFYPLVWMLVEYLRGRVVLEGFPWLQIAYSQLDAPLAGYIPLLGAYGAGLLGAVSAALLAGIFIRPESTLYLSAGIVSLWLVGGVLKTAEWTCPYGEPLKVTLIQGNISQNKKWLPETRVSTILQYIRMTEAHWDSQVIAWPESAVPAYLSDVYEPFLKPLHRNAKAHQVDLIVSVPSYGEAEGVKYNSLITLGRNEGIYRKVHLLPFGEYMPWQPVSGWILKHFNLRLSHFTPGSADQPLLRAGGYPFITSICYEDAFAENALHELPEAAYLVNATNDAWFGDSIEPYQHLQIARMRALETGRYLLRSTNTGVTAIVSPNGRILKQAPLFTTTALTGTIRPMTGLTPYARIGDRPVVAFIAALLLLILLLTHSDKMRLFRIDEKCPM</sequence>
<keyword evidence="3 9" id="KW-1003">Cell membrane</keyword>
<dbReference type="CDD" id="cd07571">
    <property type="entry name" value="ALP_N-acyl_transferase"/>
    <property type="match status" value="1"/>
</dbReference>
<dbReference type="HAMAP" id="MF_01148">
    <property type="entry name" value="Lnt"/>
    <property type="match status" value="1"/>
</dbReference>